<dbReference type="InParanoid" id="A0A0G4GI05"/>
<organism evidence="2 3">
    <name type="scientific">Vitrella brassicaformis (strain CCMP3155)</name>
    <dbReference type="NCBI Taxonomy" id="1169540"/>
    <lineage>
        <taxon>Eukaryota</taxon>
        <taxon>Sar</taxon>
        <taxon>Alveolata</taxon>
        <taxon>Colpodellida</taxon>
        <taxon>Vitrellaceae</taxon>
        <taxon>Vitrella</taxon>
    </lineage>
</organism>
<reference evidence="2 3" key="1">
    <citation type="submission" date="2014-11" db="EMBL/GenBank/DDBJ databases">
        <authorList>
            <person name="Zhu J."/>
            <person name="Qi W."/>
            <person name="Song R."/>
        </authorList>
    </citation>
    <scope>NUCLEOTIDE SEQUENCE [LARGE SCALE GENOMIC DNA]</scope>
</reference>
<name>A0A0G4GI05_VITBC</name>
<accession>A0A0G4GI05</accession>
<dbReference type="AlphaFoldDB" id="A0A0G4GI05"/>
<dbReference type="Proteomes" id="UP000041254">
    <property type="component" value="Unassembled WGS sequence"/>
</dbReference>
<protein>
    <submittedName>
        <fullName evidence="2">Uncharacterized protein</fullName>
    </submittedName>
</protein>
<dbReference type="VEuPathDB" id="CryptoDB:Vbra_23015"/>
<sequence>MESAGSPADAASTTAGHPSPQAVLTKTRKLYNAIRTKEAYDEAVGAEITAVVTDICHLIASASDGQLRVRAVRQLMRLLFIKHLDGMVGQKAVNVRVVPVLVGGAAGEREAAGAGSMPAGHASRSSRRNGGQCWCCPAPRVLGGHGGAAQHHSGAVVAAGILEPLLKVMREATNAEVLSWSGRLLCDVWIVAENEPLPAPLAEFAPL</sequence>
<dbReference type="PhylomeDB" id="A0A0G4GI05"/>
<dbReference type="OrthoDB" id="7537227at2759"/>
<gene>
    <name evidence="2" type="ORF">Vbra_23015</name>
</gene>
<evidence type="ECO:0000256" key="1">
    <source>
        <dbReference type="SAM" id="MobiDB-lite"/>
    </source>
</evidence>
<keyword evidence="3" id="KW-1185">Reference proteome</keyword>
<proteinExistence type="predicted"/>
<dbReference type="EMBL" id="CDMY01000675">
    <property type="protein sequence ID" value="CEM29390.1"/>
    <property type="molecule type" value="Genomic_DNA"/>
</dbReference>
<evidence type="ECO:0000313" key="3">
    <source>
        <dbReference type="Proteomes" id="UP000041254"/>
    </source>
</evidence>
<feature type="region of interest" description="Disordered" evidence="1">
    <location>
        <begin position="1"/>
        <end position="21"/>
    </location>
</feature>
<evidence type="ECO:0000313" key="2">
    <source>
        <dbReference type="EMBL" id="CEM29390.1"/>
    </source>
</evidence>